<feature type="transmembrane region" description="Helical" evidence="7">
    <location>
        <begin position="262"/>
        <end position="286"/>
    </location>
</feature>
<dbReference type="RefSeq" id="WP_344300017.1">
    <property type="nucleotide sequence ID" value="NZ_BAAAQW010000006.1"/>
</dbReference>
<evidence type="ECO:0000256" key="6">
    <source>
        <dbReference type="ARBA" id="ARBA00023136"/>
    </source>
</evidence>
<evidence type="ECO:0000256" key="4">
    <source>
        <dbReference type="ARBA" id="ARBA00022824"/>
    </source>
</evidence>
<keyword evidence="4" id="KW-0256">Endoplasmic reticulum</keyword>
<dbReference type="Pfam" id="PF06762">
    <property type="entry name" value="LMF1"/>
    <property type="match status" value="1"/>
</dbReference>
<dbReference type="Proteomes" id="UP001500432">
    <property type="component" value="Unassembled WGS sequence"/>
</dbReference>
<evidence type="ECO:0000256" key="1">
    <source>
        <dbReference type="ARBA" id="ARBA00004477"/>
    </source>
</evidence>
<evidence type="ECO:0000256" key="3">
    <source>
        <dbReference type="ARBA" id="ARBA00022692"/>
    </source>
</evidence>
<evidence type="ECO:0000256" key="2">
    <source>
        <dbReference type="ARBA" id="ARBA00005512"/>
    </source>
</evidence>
<dbReference type="InterPro" id="IPR009613">
    <property type="entry name" value="LMF"/>
</dbReference>
<comment type="subcellular location">
    <subcellularLocation>
        <location evidence="1">Endoplasmic reticulum membrane</location>
        <topology evidence="1">Multi-pass membrane protein</topology>
    </subcellularLocation>
</comment>
<keyword evidence="5 7" id="KW-1133">Transmembrane helix</keyword>
<dbReference type="PANTHER" id="PTHR14463:SF10">
    <property type="entry name" value="LIPASE MATURATION FACTOR 1"/>
    <property type="match status" value="1"/>
</dbReference>
<name>A0ABP5NT01_9MICC</name>
<keyword evidence="11" id="KW-1185">Reference proteome</keyword>
<keyword evidence="6 7" id="KW-0472">Membrane</keyword>
<organism evidence="10 11">
    <name type="scientific">Sinomonas flava</name>
    <dbReference type="NCBI Taxonomy" id="496857"/>
    <lineage>
        <taxon>Bacteria</taxon>
        <taxon>Bacillati</taxon>
        <taxon>Actinomycetota</taxon>
        <taxon>Actinomycetes</taxon>
        <taxon>Micrococcales</taxon>
        <taxon>Micrococcaceae</taxon>
        <taxon>Sinomonas</taxon>
    </lineage>
</organism>
<keyword evidence="3 7" id="KW-0812">Transmembrane</keyword>
<dbReference type="PANTHER" id="PTHR14463">
    <property type="entry name" value="LIPASE MATURATION FACTOR"/>
    <property type="match status" value="1"/>
</dbReference>
<feature type="domain" description="Lipase maturation factor 1/2 C-terminal" evidence="9">
    <location>
        <begin position="349"/>
        <end position="479"/>
    </location>
</feature>
<sequence length="495" mass="57014">MDALSWFTDWFAAEDSEVARWVLQRGVAALFFVAFLSSLNQFPALLGERGLLPVPEYLEGFHRLRRPSLFRFRYSDRLFRLFCAAGLAVSALLVLGVPQLCPWWVPLLAFLLLWGLYMSIVNVGQTFYGFGWEMLLLEAGFTVAFLGSDQVPPPTPILILTVWLVFRLEFGAGMIKIRGGDEWRDLTALFYHHETQPMPGPLSRQFHLLPKWMHRCEAAGNHVAQLAVPFFLFFPQPIGSIAAALVILTQLWLVLSGNFAWLNWSAIVLAFAAVGDRALHSVVPFIPEDLGWDRPRTTAWPASGDWVAWAWVVVVLAASVLLVVLSWWPLRNLFAKRQLMNAAFNRWALVNAYGAFGSVTKIRVEIVVEGTLDTVPAEDAEWREYRFKGKPGEPDRVPRQWAPYHLRLDWLMWFLPLRTVHEEWFYAFLMKLLAADPATLKLLREDPFDGERPRWVRARSALYEFSTREEFRETHHRWVITPLRELIRPIGLRDE</sequence>
<evidence type="ECO:0000313" key="11">
    <source>
        <dbReference type="Proteomes" id="UP001500432"/>
    </source>
</evidence>
<evidence type="ECO:0000256" key="7">
    <source>
        <dbReference type="SAM" id="Phobius"/>
    </source>
</evidence>
<accession>A0ABP5NT01</accession>
<gene>
    <name evidence="10" type="ORF">GCM10009849_24510</name>
</gene>
<protein>
    <submittedName>
        <fullName evidence="10">Lipase maturation factor family protein</fullName>
    </submittedName>
</protein>
<dbReference type="EMBL" id="BAAAQW010000006">
    <property type="protein sequence ID" value="GAA2201153.1"/>
    <property type="molecule type" value="Genomic_DNA"/>
</dbReference>
<feature type="domain" description="Lipase maturation factor 1/2 N-terminal" evidence="8">
    <location>
        <begin position="128"/>
        <end position="280"/>
    </location>
</feature>
<dbReference type="InterPro" id="IPR057433">
    <property type="entry name" value="LMF1/2_C"/>
</dbReference>
<comment type="similarity">
    <text evidence="2">Belongs to the lipase maturation factor family.</text>
</comment>
<dbReference type="InterPro" id="IPR057434">
    <property type="entry name" value="LMF1/2_N"/>
</dbReference>
<reference evidence="11" key="1">
    <citation type="journal article" date="2019" name="Int. J. Syst. Evol. Microbiol.">
        <title>The Global Catalogue of Microorganisms (GCM) 10K type strain sequencing project: providing services to taxonomists for standard genome sequencing and annotation.</title>
        <authorList>
            <consortium name="The Broad Institute Genomics Platform"/>
            <consortium name="The Broad Institute Genome Sequencing Center for Infectious Disease"/>
            <person name="Wu L."/>
            <person name="Ma J."/>
        </authorList>
    </citation>
    <scope>NUCLEOTIDE SEQUENCE [LARGE SCALE GENOMIC DNA]</scope>
    <source>
        <strain evidence="11">JCM 16034</strain>
    </source>
</reference>
<proteinExistence type="inferred from homology"/>
<feature type="transmembrane region" description="Helical" evidence="7">
    <location>
        <begin position="78"/>
        <end position="97"/>
    </location>
</feature>
<evidence type="ECO:0000256" key="5">
    <source>
        <dbReference type="ARBA" id="ARBA00022989"/>
    </source>
</evidence>
<evidence type="ECO:0000313" key="10">
    <source>
        <dbReference type="EMBL" id="GAA2201153.1"/>
    </source>
</evidence>
<dbReference type="Pfam" id="PF25179">
    <property type="entry name" value="LMF1_C"/>
    <property type="match status" value="1"/>
</dbReference>
<feature type="transmembrane region" description="Helical" evidence="7">
    <location>
        <begin position="306"/>
        <end position="330"/>
    </location>
</feature>
<evidence type="ECO:0000259" key="8">
    <source>
        <dbReference type="Pfam" id="PF06762"/>
    </source>
</evidence>
<evidence type="ECO:0000259" key="9">
    <source>
        <dbReference type="Pfam" id="PF25179"/>
    </source>
</evidence>
<comment type="caution">
    <text evidence="10">The sequence shown here is derived from an EMBL/GenBank/DDBJ whole genome shotgun (WGS) entry which is preliminary data.</text>
</comment>